<reference evidence="1" key="1">
    <citation type="journal article" date="2014" name="Front. Microbiol.">
        <title>High frequency of phylogenetically diverse reductive dehalogenase-homologous genes in deep subseafloor sedimentary metagenomes.</title>
        <authorList>
            <person name="Kawai M."/>
            <person name="Futagami T."/>
            <person name="Toyoda A."/>
            <person name="Takaki Y."/>
            <person name="Nishi S."/>
            <person name="Hori S."/>
            <person name="Arai W."/>
            <person name="Tsubouchi T."/>
            <person name="Morono Y."/>
            <person name="Uchiyama I."/>
            <person name="Ito T."/>
            <person name="Fujiyama A."/>
            <person name="Inagaki F."/>
            <person name="Takami H."/>
        </authorList>
    </citation>
    <scope>NUCLEOTIDE SEQUENCE</scope>
    <source>
        <strain evidence="1">Expedition CK06-06</strain>
    </source>
</reference>
<organism evidence="1">
    <name type="scientific">marine sediment metagenome</name>
    <dbReference type="NCBI Taxonomy" id="412755"/>
    <lineage>
        <taxon>unclassified sequences</taxon>
        <taxon>metagenomes</taxon>
        <taxon>ecological metagenomes</taxon>
    </lineage>
</organism>
<dbReference type="AlphaFoldDB" id="X1GI29"/>
<comment type="caution">
    <text evidence="1">The sequence shown here is derived from an EMBL/GenBank/DDBJ whole genome shotgun (WGS) entry which is preliminary data.</text>
</comment>
<sequence length="68" mass="7909">MMLDECLLLKNTTIISDDSYVYLGYLNVQYGIMSGHYQPKKYWNIIDILPLLNQKNKIYSNGGSIVYK</sequence>
<dbReference type="Pfam" id="PF09971">
    <property type="entry name" value="DUF2206"/>
    <property type="match status" value="1"/>
</dbReference>
<gene>
    <name evidence="1" type="ORF">S03H2_30526</name>
</gene>
<protein>
    <submittedName>
        <fullName evidence="1">Uncharacterized protein</fullName>
    </submittedName>
</protein>
<name>X1GI29_9ZZZZ</name>
<dbReference type="InterPro" id="IPR018701">
    <property type="entry name" value="DUF2206_membrane"/>
</dbReference>
<accession>X1GI29</accession>
<dbReference type="EMBL" id="BARU01018468">
    <property type="protein sequence ID" value="GAH56852.1"/>
    <property type="molecule type" value="Genomic_DNA"/>
</dbReference>
<proteinExistence type="predicted"/>
<evidence type="ECO:0000313" key="1">
    <source>
        <dbReference type="EMBL" id="GAH56852.1"/>
    </source>
</evidence>